<reference evidence="4" key="1">
    <citation type="journal article" date="2020" name="mSystems">
        <title>Genome- and Community-Level Interaction Insights into Carbon Utilization and Element Cycling Functions of Hydrothermarchaeota in Hydrothermal Sediment.</title>
        <authorList>
            <person name="Zhou Z."/>
            <person name="Liu Y."/>
            <person name="Xu W."/>
            <person name="Pan J."/>
            <person name="Luo Z.H."/>
            <person name="Li M."/>
        </authorList>
    </citation>
    <scope>NUCLEOTIDE SEQUENCE [LARGE SCALE GENOMIC DNA]</scope>
    <source>
        <strain evidence="4">SpSt-876</strain>
    </source>
</reference>
<dbReference type="InterPro" id="IPR000246">
    <property type="entry name" value="Peptidase_T2"/>
</dbReference>
<feature type="active site" description="Nucleophile" evidence="1">
    <location>
        <position position="168"/>
    </location>
</feature>
<feature type="site" description="Cleavage; by autolysis" evidence="3">
    <location>
        <begin position="167"/>
        <end position="168"/>
    </location>
</feature>
<evidence type="ECO:0000256" key="1">
    <source>
        <dbReference type="PIRSR" id="PIRSR600246-1"/>
    </source>
</evidence>
<proteinExistence type="predicted"/>
<dbReference type="GO" id="GO:0005737">
    <property type="term" value="C:cytoplasm"/>
    <property type="evidence" value="ECO:0007669"/>
    <property type="project" value="TreeGrafter"/>
</dbReference>
<gene>
    <name evidence="4" type="ORF">ENW73_05105</name>
</gene>
<protein>
    <submittedName>
        <fullName evidence="4">Asparaginase</fullName>
    </submittedName>
</protein>
<organism evidence="4">
    <name type="scientific">candidate division WOR-3 bacterium</name>
    <dbReference type="NCBI Taxonomy" id="2052148"/>
    <lineage>
        <taxon>Bacteria</taxon>
        <taxon>Bacteria division WOR-3</taxon>
    </lineage>
</organism>
<evidence type="ECO:0000256" key="2">
    <source>
        <dbReference type="PIRSR" id="PIRSR600246-2"/>
    </source>
</evidence>
<comment type="caution">
    <text evidence="4">The sequence shown here is derived from an EMBL/GenBank/DDBJ whole genome shotgun (WGS) entry which is preliminary data.</text>
</comment>
<dbReference type="PANTHER" id="PTHR10188">
    <property type="entry name" value="L-ASPARAGINASE"/>
    <property type="match status" value="1"/>
</dbReference>
<evidence type="ECO:0000256" key="3">
    <source>
        <dbReference type="PIRSR" id="PIRSR600246-3"/>
    </source>
</evidence>
<dbReference type="AlphaFoldDB" id="A0A7C6A967"/>
<evidence type="ECO:0000313" key="4">
    <source>
        <dbReference type="EMBL" id="HHS52228.1"/>
    </source>
</evidence>
<feature type="binding site" evidence="2">
    <location>
        <begin position="196"/>
        <end position="199"/>
    </location>
    <ligand>
        <name>substrate</name>
    </ligand>
</feature>
<dbReference type="Gene3D" id="3.60.20.30">
    <property type="entry name" value="(Glycosyl)asparaginase"/>
    <property type="match status" value="1"/>
</dbReference>
<dbReference type="Pfam" id="PF01112">
    <property type="entry name" value="Asparaginase_2"/>
    <property type="match status" value="1"/>
</dbReference>
<sequence>MLAIIVNGGAGSAKALTKEEQELARKGVRKGAEAGYFVLAKGGKAIDAVVEAVRVMEDDPIFNAGTGSALTINGEVEMDASLMTMDGHFGAVGAIKKVKNPILVARKVMEETDHFLLVGEGAVKFARHFGFEEYNPITERAQKKLLELKQKGESSYFPKLKKYLEFGTVGAVALDKYQTLAVANSSGGIRGKLPGRVGDSAILGAGIYATIFGAATATGHGEGIMKLLLSKIAVDWMKTNDAQTAIDIALKEAKKANCLCGIIGIDIKGNIGLGKTTDYMAWASIKDGAFLSF</sequence>
<dbReference type="InterPro" id="IPR029055">
    <property type="entry name" value="Ntn_hydrolases_N"/>
</dbReference>
<name>A0A7C6A967_UNCW3</name>
<dbReference type="PANTHER" id="PTHR10188:SF6">
    <property type="entry name" value="N(4)-(BETA-N-ACETYLGLUCOSAMINYL)-L-ASPARAGINASE"/>
    <property type="match status" value="1"/>
</dbReference>
<dbReference type="EMBL" id="DTLI01000134">
    <property type="protein sequence ID" value="HHS52228.1"/>
    <property type="molecule type" value="Genomic_DNA"/>
</dbReference>
<dbReference type="SUPFAM" id="SSF56235">
    <property type="entry name" value="N-terminal nucleophile aminohydrolases (Ntn hydrolases)"/>
    <property type="match status" value="1"/>
</dbReference>
<dbReference type="GO" id="GO:0016811">
    <property type="term" value="F:hydrolase activity, acting on carbon-nitrogen (but not peptide) bonds, in linear amides"/>
    <property type="evidence" value="ECO:0007669"/>
    <property type="project" value="UniProtKB-ARBA"/>
</dbReference>
<accession>A0A7C6A967</accession>
<feature type="binding site" evidence="2">
    <location>
        <begin position="218"/>
        <end position="221"/>
    </location>
    <ligand>
        <name>substrate</name>
    </ligand>
</feature>